<evidence type="ECO:0000256" key="1">
    <source>
        <dbReference type="ARBA" id="ARBA00022790"/>
    </source>
</evidence>
<protein>
    <submittedName>
        <fullName evidence="3">Uncharacterized protein</fullName>
    </submittedName>
</protein>
<dbReference type="GO" id="GO:0008180">
    <property type="term" value="C:COP9 signalosome"/>
    <property type="evidence" value="ECO:0007669"/>
    <property type="project" value="UniProtKB-KW"/>
</dbReference>
<dbReference type="VEuPathDB" id="ToxoDB:EAH_00058390"/>
<proteinExistence type="predicted"/>
<dbReference type="EMBL" id="HG671459">
    <property type="protein sequence ID" value="CDI81042.1"/>
    <property type="molecule type" value="Genomic_DNA"/>
</dbReference>
<keyword evidence="1" id="KW-0736">Signalosome</keyword>
<feature type="compositionally biased region" description="Pro residues" evidence="2">
    <location>
        <begin position="17"/>
        <end position="27"/>
    </location>
</feature>
<gene>
    <name evidence="3" type="ORF">EAH_00058390</name>
</gene>
<name>U6GNA6_EIMAC</name>
<organism evidence="3 4">
    <name type="scientific">Eimeria acervulina</name>
    <name type="common">Coccidian parasite</name>
    <dbReference type="NCBI Taxonomy" id="5801"/>
    <lineage>
        <taxon>Eukaryota</taxon>
        <taxon>Sar</taxon>
        <taxon>Alveolata</taxon>
        <taxon>Apicomplexa</taxon>
        <taxon>Conoidasida</taxon>
        <taxon>Coccidia</taxon>
        <taxon>Eucoccidiorida</taxon>
        <taxon>Eimeriorina</taxon>
        <taxon>Eimeriidae</taxon>
        <taxon>Eimeria</taxon>
    </lineage>
</organism>
<evidence type="ECO:0000313" key="3">
    <source>
        <dbReference type="EMBL" id="CDI81042.1"/>
    </source>
</evidence>
<keyword evidence="4" id="KW-1185">Reference proteome</keyword>
<dbReference type="PANTHER" id="PTHR15350">
    <property type="entry name" value="COP9 SIGNALOSOME COMPLEX SUBUNIT 7/DENDRITIC CELL PROTEIN GA17"/>
    <property type="match status" value="1"/>
</dbReference>
<reference evidence="3" key="2">
    <citation type="submission" date="2013-10" db="EMBL/GenBank/DDBJ databases">
        <authorList>
            <person name="Aslett M."/>
        </authorList>
    </citation>
    <scope>NUCLEOTIDE SEQUENCE</scope>
    <source>
        <strain evidence="3">Houghton</strain>
    </source>
</reference>
<reference evidence="3" key="1">
    <citation type="submission" date="2013-10" db="EMBL/GenBank/DDBJ databases">
        <title>Genomic analysis of the causative agents of coccidiosis in chickens.</title>
        <authorList>
            <person name="Reid A.J."/>
            <person name="Blake D."/>
            <person name="Billington K."/>
            <person name="Browne H."/>
            <person name="Dunn M."/>
            <person name="Hung S."/>
            <person name="Kawahara F."/>
            <person name="Miranda-Saavedra D."/>
            <person name="Mourier T."/>
            <person name="Nagra H."/>
            <person name="Otto T.D."/>
            <person name="Rawlings N."/>
            <person name="Sanchez A."/>
            <person name="Sanders M."/>
            <person name="Subramaniam C."/>
            <person name="Tay Y."/>
            <person name="Dear P."/>
            <person name="Doerig C."/>
            <person name="Gruber A."/>
            <person name="Parkinson J."/>
            <person name="Shirley M."/>
            <person name="Wan K.L."/>
            <person name="Berriman M."/>
            <person name="Tomley F."/>
            <person name="Pain A."/>
        </authorList>
    </citation>
    <scope>NUCLEOTIDE SEQUENCE</scope>
    <source>
        <strain evidence="3">Houghton</strain>
    </source>
</reference>
<dbReference type="PANTHER" id="PTHR15350:SF5">
    <property type="entry name" value="COP9 SIGNALOSOME COMPLEX SUBUNIT 7"/>
    <property type="match status" value="1"/>
</dbReference>
<dbReference type="GeneID" id="25273909"/>
<sequence>MFRGPKDTPLGALGGPPVGPPGGPPKGPLDDFVCRARASSGSELLQVIEEALLHPDVFVYGELLALENVQQLESTSGCVEGPPCVEGGPRAVYLLRLLASGTVGDLVEMNKKLQGAPIPPLLLQKLRLLTIVSRCSVSSRVSFKDLQKDLEAPGCCEQMGAPTMHAGAPKEGPTPDMLGGEPASNSPLSVSGAAAAAATDAAAADGATDAAAAADATAADAAAAAGRAAAVAAAATADTAAAAAHTAAAATHIAAADTAAAGAAAADAAAGKAYLTELEVEELVVKCLRLGLVWGRIDGDLGCIDTWGALNRDPSETDIEPMLAVLKSFYQRTHQTLLLLIAAKDKLQQQQDTPT</sequence>
<feature type="region of interest" description="Disordered" evidence="2">
    <location>
        <begin position="161"/>
        <end position="186"/>
    </location>
</feature>
<dbReference type="InterPro" id="IPR045237">
    <property type="entry name" value="COPS7/eIF3m"/>
</dbReference>
<evidence type="ECO:0000256" key="2">
    <source>
        <dbReference type="SAM" id="MobiDB-lite"/>
    </source>
</evidence>
<dbReference type="OrthoDB" id="10265275at2759"/>
<feature type="region of interest" description="Disordered" evidence="2">
    <location>
        <begin position="1"/>
        <end position="30"/>
    </location>
</feature>
<dbReference type="OMA" id="CIDTWGA"/>
<dbReference type="Proteomes" id="UP000018050">
    <property type="component" value="Unassembled WGS sequence"/>
</dbReference>
<accession>U6GNA6</accession>
<dbReference type="RefSeq" id="XP_013249111.1">
    <property type="nucleotide sequence ID" value="XM_013393657.1"/>
</dbReference>
<dbReference type="AlphaFoldDB" id="U6GNA6"/>
<evidence type="ECO:0000313" key="4">
    <source>
        <dbReference type="Proteomes" id="UP000018050"/>
    </source>
</evidence>